<dbReference type="Proteomes" id="UP000290649">
    <property type="component" value="Unassembled WGS sequence"/>
</dbReference>
<accession>A0A4Q0VLJ0</accession>
<organism evidence="1 2">
    <name type="scientific">Anaerobacillus alkaliphilus</name>
    <dbReference type="NCBI Taxonomy" id="1548597"/>
    <lineage>
        <taxon>Bacteria</taxon>
        <taxon>Bacillati</taxon>
        <taxon>Bacillota</taxon>
        <taxon>Bacilli</taxon>
        <taxon>Bacillales</taxon>
        <taxon>Bacillaceae</taxon>
        <taxon>Anaerobacillus</taxon>
    </lineage>
</organism>
<dbReference type="RefSeq" id="WP_129080777.1">
    <property type="nucleotide sequence ID" value="NZ_QOUX01000050.1"/>
</dbReference>
<dbReference type="AlphaFoldDB" id="A0A4Q0VLJ0"/>
<keyword evidence="2" id="KW-1185">Reference proteome</keyword>
<evidence type="ECO:0000313" key="1">
    <source>
        <dbReference type="EMBL" id="RXI95546.1"/>
    </source>
</evidence>
<reference evidence="1 2" key="1">
    <citation type="journal article" date="2019" name="Int. J. Syst. Evol. Microbiol.">
        <title>Anaerobacillus alkaliphilus sp. nov., a novel alkaliphilic and moderately halophilic bacterium.</title>
        <authorList>
            <person name="Borsodi A.K."/>
            <person name="Aszalos J.M."/>
            <person name="Bihari P."/>
            <person name="Nagy I."/>
            <person name="Schumann P."/>
            <person name="Sproer C."/>
            <person name="Kovacs A.L."/>
            <person name="Boka K."/>
            <person name="Dobosy P."/>
            <person name="Ovari M."/>
            <person name="Szili-Kovacs T."/>
            <person name="Toth E."/>
        </authorList>
    </citation>
    <scope>NUCLEOTIDE SEQUENCE [LARGE SCALE GENOMIC DNA]</scope>
    <source>
        <strain evidence="1 2">B16-10</strain>
    </source>
</reference>
<name>A0A4Q0VLJ0_9BACI</name>
<evidence type="ECO:0000313" key="2">
    <source>
        <dbReference type="Proteomes" id="UP000290649"/>
    </source>
</evidence>
<protein>
    <submittedName>
        <fullName evidence="1">Uncharacterized protein</fullName>
    </submittedName>
</protein>
<proteinExistence type="predicted"/>
<dbReference type="OrthoDB" id="2937190at2"/>
<comment type="caution">
    <text evidence="1">The sequence shown here is derived from an EMBL/GenBank/DDBJ whole genome shotgun (WGS) entry which is preliminary data.</text>
</comment>
<dbReference type="EMBL" id="QOUX01000050">
    <property type="protein sequence ID" value="RXI95546.1"/>
    <property type="molecule type" value="Genomic_DNA"/>
</dbReference>
<gene>
    <name evidence="1" type="ORF">DS745_24140</name>
</gene>
<sequence>MKIDVGTEYKITESVRRNFNSAEALTVIRQTNNTIQFTLNGKNGYGAMPLQHMQYLLKKNYITQSSGTKRQFLSRENKEEQIV</sequence>